<dbReference type="GO" id="GO:0007165">
    <property type="term" value="P:signal transduction"/>
    <property type="evidence" value="ECO:0007669"/>
    <property type="project" value="UniProtKB-KW"/>
</dbReference>
<dbReference type="PANTHER" id="PTHR32089:SF112">
    <property type="entry name" value="LYSOZYME-LIKE PROTEIN-RELATED"/>
    <property type="match status" value="1"/>
</dbReference>
<dbReference type="InterPro" id="IPR044398">
    <property type="entry name" value="Globin-sensor_dom"/>
</dbReference>
<dbReference type="SUPFAM" id="SSF46458">
    <property type="entry name" value="Globin-like"/>
    <property type="match status" value="1"/>
</dbReference>
<dbReference type="Pfam" id="PF11563">
    <property type="entry name" value="Protoglobin"/>
    <property type="match status" value="1"/>
</dbReference>
<dbReference type="InterPro" id="IPR039379">
    <property type="entry name" value="Protoglobin_sensor_dom"/>
</dbReference>
<dbReference type="Gene3D" id="1.10.287.950">
    <property type="entry name" value="Methyl-accepting chemotaxis protein"/>
    <property type="match status" value="1"/>
</dbReference>
<dbReference type="PROSITE" id="PS50111">
    <property type="entry name" value="CHEMOTAXIS_TRANSDUC_2"/>
    <property type="match status" value="1"/>
</dbReference>
<dbReference type="Proteomes" id="UP000298781">
    <property type="component" value="Chromosome"/>
</dbReference>
<dbReference type="InterPro" id="IPR012292">
    <property type="entry name" value="Globin/Proto"/>
</dbReference>
<gene>
    <name evidence="5" type="ORF">E8M01_06235</name>
</gene>
<keyword evidence="6" id="KW-1185">Reference proteome</keyword>
<feature type="domain" description="Methyl-accepting transducer" evidence="4">
    <location>
        <begin position="188"/>
        <end position="424"/>
    </location>
</feature>
<dbReference type="GO" id="GO:0016020">
    <property type="term" value="C:membrane"/>
    <property type="evidence" value="ECO:0007669"/>
    <property type="project" value="InterPro"/>
</dbReference>
<organism evidence="5 6">
    <name type="scientific">Phreatobacter stygius</name>
    <dbReference type="NCBI Taxonomy" id="1940610"/>
    <lineage>
        <taxon>Bacteria</taxon>
        <taxon>Pseudomonadati</taxon>
        <taxon>Pseudomonadota</taxon>
        <taxon>Alphaproteobacteria</taxon>
        <taxon>Hyphomicrobiales</taxon>
        <taxon>Phreatobacteraceae</taxon>
        <taxon>Phreatobacter</taxon>
    </lineage>
</organism>
<protein>
    <submittedName>
        <fullName evidence="5">Chemotaxis protein</fullName>
    </submittedName>
</protein>
<evidence type="ECO:0000259" key="4">
    <source>
        <dbReference type="PROSITE" id="PS50111"/>
    </source>
</evidence>
<dbReference type="PANTHER" id="PTHR32089">
    <property type="entry name" value="METHYL-ACCEPTING CHEMOTAXIS PROTEIN MCPB"/>
    <property type="match status" value="1"/>
</dbReference>
<dbReference type="KEGG" id="pstg:E8M01_06235"/>
<keyword evidence="1 3" id="KW-0807">Transducer</keyword>
<dbReference type="RefSeq" id="WP_136959335.1">
    <property type="nucleotide sequence ID" value="NZ_CP039690.1"/>
</dbReference>
<dbReference type="GO" id="GO:0006935">
    <property type="term" value="P:chemotaxis"/>
    <property type="evidence" value="ECO:0007669"/>
    <property type="project" value="InterPro"/>
</dbReference>
<dbReference type="OrthoDB" id="4514964at2"/>
<dbReference type="PRINTS" id="PR00260">
    <property type="entry name" value="CHEMTRNSDUCR"/>
</dbReference>
<dbReference type="Pfam" id="PF00015">
    <property type="entry name" value="MCPsignal"/>
    <property type="match status" value="1"/>
</dbReference>
<dbReference type="EMBL" id="CP039690">
    <property type="protein sequence ID" value="QCI63878.1"/>
    <property type="molecule type" value="Genomic_DNA"/>
</dbReference>
<accession>A0A4D7AYY6</accession>
<comment type="similarity">
    <text evidence="2">Belongs to the methyl-accepting chemotaxis (MCP) protein family.</text>
</comment>
<evidence type="ECO:0000256" key="1">
    <source>
        <dbReference type="ARBA" id="ARBA00023224"/>
    </source>
</evidence>
<sequence>MTKDRDLSTRLAFARIDQGTAADLKPLWAMIAPALGGILKRFYAHLQVEPQMAALIGSRQGALESAQVRHWERLFSGKFGSDYAESIDRIGRAHHHIGLEPRWYIGGYQFMLSELARLVLAKHRFASTKAARLIESLNKVVLFDLDLAISTYQQILLEERAARNQQVNAAVETFRLATEGVLQIVDGSARQMQATSRSLTAIAASASDEAVSAAAASEETSVNVQTVASAAEELTHSIQEISRQVGNATTVVRSATGMTEASSADVMRLSDAAQKIGDVVGLIQAIASQTNLLALNATIEAARAGEAGRGFAVVAQEVKQLAAQTSKATDEIAQQIAGIQASTASAVGTIRDVARTMAEIHAVTSSIAGAIEEQDAATREIAASAQMAAQTTRTLSSNVSQVNAGIDQTKDVASEVFTTSSDLGEQSSRLAEEVRHFLHALTGEPEAAAAPGGRRAA</sequence>
<dbReference type="InterPro" id="IPR004090">
    <property type="entry name" value="Chemotax_Me-accpt_rcpt"/>
</dbReference>
<proteinExistence type="inferred from homology"/>
<dbReference type="AlphaFoldDB" id="A0A4D7AYY6"/>
<dbReference type="Gene3D" id="1.10.490.10">
    <property type="entry name" value="Globins"/>
    <property type="match status" value="1"/>
</dbReference>
<dbReference type="SMART" id="SM00283">
    <property type="entry name" value="MA"/>
    <property type="match status" value="1"/>
</dbReference>
<evidence type="ECO:0000313" key="6">
    <source>
        <dbReference type="Proteomes" id="UP000298781"/>
    </source>
</evidence>
<dbReference type="CDD" id="cd01068">
    <property type="entry name" value="globin_sensor"/>
    <property type="match status" value="1"/>
</dbReference>
<dbReference type="GO" id="GO:0020037">
    <property type="term" value="F:heme binding"/>
    <property type="evidence" value="ECO:0007669"/>
    <property type="project" value="InterPro"/>
</dbReference>
<name>A0A4D7AYY6_9HYPH</name>
<evidence type="ECO:0000313" key="5">
    <source>
        <dbReference type="EMBL" id="QCI63878.1"/>
    </source>
</evidence>
<dbReference type="InterPro" id="IPR004089">
    <property type="entry name" value="MCPsignal_dom"/>
</dbReference>
<dbReference type="GO" id="GO:0019825">
    <property type="term" value="F:oxygen binding"/>
    <property type="evidence" value="ECO:0007669"/>
    <property type="project" value="InterPro"/>
</dbReference>
<evidence type="ECO:0000256" key="3">
    <source>
        <dbReference type="PROSITE-ProRule" id="PRU00284"/>
    </source>
</evidence>
<dbReference type="GO" id="GO:0004888">
    <property type="term" value="F:transmembrane signaling receptor activity"/>
    <property type="evidence" value="ECO:0007669"/>
    <property type="project" value="InterPro"/>
</dbReference>
<evidence type="ECO:0000256" key="2">
    <source>
        <dbReference type="ARBA" id="ARBA00029447"/>
    </source>
</evidence>
<reference evidence="5 6" key="1">
    <citation type="submission" date="2019-04" db="EMBL/GenBank/DDBJ databases">
        <title>Phreatobacter aquaticus sp. nov.</title>
        <authorList>
            <person name="Choi A."/>
        </authorList>
    </citation>
    <scope>NUCLEOTIDE SEQUENCE [LARGE SCALE GENOMIC DNA]</scope>
    <source>
        <strain evidence="5 6">KCTC 52518</strain>
    </source>
</reference>
<dbReference type="SUPFAM" id="SSF58104">
    <property type="entry name" value="Methyl-accepting chemotaxis protein (MCP) signaling domain"/>
    <property type="match status" value="1"/>
</dbReference>
<dbReference type="InterPro" id="IPR009050">
    <property type="entry name" value="Globin-like_sf"/>
</dbReference>